<dbReference type="Pfam" id="PF07589">
    <property type="entry name" value="PEP-CTERM"/>
    <property type="match status" value="1"/>
</dbReference>
<gene>
    <name evidence="3" type="ORF">MSZNOR_3424</name>
</gene>
<keyword evidence="4" id="KW-1185">Reference proteome</keyword>
<feature type="transmembrane region" description="Helical" evidence="1">
    <location>
        <begin position="25"/>
        <end position="48"/>
    </location>
</feature>
<evidence type="ECO:0000259" key="2">
    <source>
        <dbReference type="Pfam" id="PF07589"/>
    </source>
</evidence>
<feature type="domain" description="Ice-binding protein C-terminal" evidence="2">
    <location>
        <begin position="300"/>
        <end position="319"/>
    </location>
</feature>
<proteinExistence type="predicted"/>
<protein>
    <submittedName>
        <fullName evidence="3">PEP-CTERM domain-containing protein</fullName>
    </submittedName>
</protein>
<accession>A0ABN8X9A6</accession>
<reference evidence="3 4" key="1">
    <citation type="submission" date="2023-03" db="EMBL/GenBank/DDBJ databases">
        <authorList>
            <person name="Pearce D."/>
        </authorList>
    </citation>
    <scope>NUCLEOTIDE SEQUENCE [LARGE SCALE GENOMIC DNA]</scope>
    <source>
        <strain evidence="3">Msz</strain>
    </source>
</reference>
<feature type="transmembrane region" description="Helical" evidence="1">
    <location>
        <begin position="68"/>
        <end position="90"/>
    </location>
</feature>
<sequence>MYRHVSFFYNGEWILGGEFVESNKIIFISIIYFVWHQSCLWVFGMTFFHSSNNSFWRMPMKTSVIKSLLASTALAWGSSAYAVNVGGITWDPNSFFDFSMQEAIFENNVDSVGQTLTFYGEVSHINGLNNGSFLDGALELTFYGTAVVKEFGDFDGNGTVDVIFDNLTVTFYADQDAADFDPSNPATATDGIVWLVLQGHSTDRAYNGSTHTGELFAELNGGLDFADPGDAGSGFAAFDVIGGEAAPYFDTDTITNLAGQTLSNGPADFSFTASFQPVINDPTGETLLGTGELTGRSRVVPEPATLSLLGLGLLGMRSRVSRKTK</sequence>
<evidence type="ECO:0000313" key="3">
    <source>
        <dbReference type="EMBL" id="CAI8900213.1"/>
    </source>
</evidence>
<evidence type="ECO:0000256" key="1">
    <source>
        <dbReference type="SAM" id="Phobius"/>
    </source>
</evidence>
<dbReference type="InterPro" id="IPR013424">
    <property type="entry name" value="Ice-binding_C"/>
</dbReference>
<keyword evidence="1" id="KW-0472">Membrane</keyword>
<dbReference type="NCBIfam" id="TIGR02595">
    <property type="entry name" value="PEP_CTERM"/>
    <property type="match status" value="1"/>
</dbReference>
<name>A0ABN8X9A6_9GAMM</name>
<keyword evidence="1" id="KW-0812">Transmembrane</keyword>
<keyword evidence="1" id="KW-1133">Transmembrane helix</keyword>
<dbReference type="EMBL" id="OX458333">
    <property type="protein sequence ID" value="CAI8900213.1"/>
    <property type="molecule type" value="Genomic_DNA"/>
</dbReference>
<organism evidence="3 4">
    <name type="scientific">Methylocaldum szegediense</name>
    <dbReference type="NCBI Taxonomy" id="73780"/>
    <lineage>
        <taxon>Bacteria</taxon>
        <taxon>Pseudomonadati</taxon>
        <taxon>Pseudomonadota</taxon>
        <taxon>Gammaproteobacteria</taxon>
        <taxon>Methylococcales</taxon>
        <taxon>Methylococcaceae</taxon>
        <taxon>Methylocaldum</taxon>
    </lineage>
</organism>
<dbReference type="Proteomes" id="UP001162030">
    <property type="component" value="Chromosome"/>
</dbReference>
<evidence type="ECO:0000313" key="4">
    <source>
        <dbReference type="Proteomes" id="UP001162030"/>
    </source>
</evidence>